<evidence type="ECO:0000259" key="1">
    <source>
        <dbReference type="SMART" id="SM01037"/>
    </source>
</evidence>
<organism evidence="2 3">
    <name type="scientific">Sesamum alatum</name>
    <dbReference type="NCBI Taxonomy" id="300844"/>
    <lineage>
        <taxon>Eukaryota</taxon>
        <taxon>Viridiplantae</taxon>
        <taxon>Streptophyta</taxon>
        <taxon>Embryophyta</taxon>
        <taxon>Tracheophyta</taxon>
        <taxon>Spermatophyta</taxon>
        <taxon>Magnoliopsida</taxon>
        <taxon>eudicotyledons</taxon>
        <taxon>Gunneridae</taxon>
        <taxon>Pentapetalae</taxon>
        <taxon>asterids</taxon>
        <taxon>lamiids</taxon>
        <taxon>Lamiales</taxon>
        <taxon>Pedaliaceae</taxon>
        <taxon>Sesamum</taxon>
    </lineage>
</organism>
<dbReference type="SMART" id="SM01037">
    <property type="entry name" value="Bet_v_1"/>
    <property type="match status" value="1"/>
</dbReference>
<dbReference type="SUPFAM" id="SSF55961">
    <property type="entry name" value="Bet v1-like"/>
    <property type="match status" value="1"/>
</dbReference>
<proteinExistence type="predicted"/>
<feature type="domain" description="Bet v I/Major latex protein" evidence="1">
    <location>
        <begin position="2"/>
        <end position="107"/>
    </location>
</feature>
<sequence length="107" mass="12159">MWGTAGSVISWNFTKDGEKKVVKEMIEAVDDEKRSMTFKVIEGDLLLAYNIFKLSFKVDSKPGGDNVVTWTIEFEKKNESVPEPSTFLDFCCSATKEVDRHYTLVPN</sequence>
<dbReference type="PANTHER" id="PTHR31907">
    <property type="entry name" value="MLP-LIKE PROTEIN 423"/>
    <property type="match status" value="1"/>
</dbReference>
<protein>
    <submittedName>
        <fullName evidence="2">MLP-like protein 28</fullName>
    </submittedName>
</protein>
<dbReference type="InterPro" id="IPR051761">
    <property type="entry name" value="MLP-like_ligand-binding"/>
</dbReference>
<dbReference type="InterPro" id="IPR000916">
    <property type="entry name" value="Bet_v_I/MLP"/>
</dbReference>
<dbReference type="InterPro" id="IPR023393">
    <property type="entry name" value="START-like_dom_sf"/>
</dbReference>
<evidence type="ECO:0000313" key="3">
    <source>
        <dbReference type="Proteomes" id="UP001293254"/>
    </source>
</evidence>
<keyword evidence="3" id="KW-1185">Reference proteome</keyword>
<name>A0AAE1Y4B7_9LAMI</name>
<dbReference type="GO" id="GO:0006952">
    <property type="term" value="P:defense response"/>
    <property type="evidence" value="ECO:0007669"/>
    <property type="project" value="InterPro"/>
</dbReference>
<accession>A0AAE1Y4B7</accession>
<dbReference type="EMBL" id="JACGWO010000007">
    <property type="protein sequence ID" value="KAK4423443.1"/>
    <property type="molecule type" value="Genomic_DNA"/>
</dbReference>
<comment type="caution">
    <text evidence="2">The sequence shown here is derived from an EMBL/GenBank/DDBJ whole genome shotgun (WGS) entry which is preliminary data.</text>
</comment>
<dbReference type="AlphaFoldDB" id="A0AAE1Y4B7"/>
<dbReference type="Pfam" id="PF00407">
    <property type="entry name" value="Bet_v_1"/>
    <property type="match status" value="1"/>
</dbReference>
<dbReference type="Proteomes" id="UP001293254">
    <property type="component" value="Unassembled WGS sequence"/>
</dbReference>
<reference evidence="2" key="2">
    <citation type="journal article" date="2024" name="Plant">
        <title>Genomic evolution and insights into agronomic trait innovations of Sesamum species.</title>
        <authorList>
            <person name="Miao H."/>
            <person name="Wang L."/>
            <person name="Qu L."/>
            <person name="Liu H."/>
            <person name="Sun Y."/>
            <person name="Le M."/>
            <person name="Wang Q."/>
            <person name="Wei S."/>
            <person name="Zheng Y."/>
            <person name="Lin W."/>
            <person name="Duan Y."/>
            <person name="Cao H."/>
            <person name="Xiong S."/>
            <person name="Wang X."/>
            <person name="Wei L."/>
            <person name="Li C."/>
            <person name="Ma Q."/>
            <person name="Ju M."/>
            <person name="Zhao R."/>
            <person name="Li G."/>
            <person name="Mu C."/>
            <person name="Tian Q."/>
            <person name="Mei H."/>
            <person name="Zhang T."/>
            <person name="Gao T."/>
            <person name="Zhang H."/>
        </authorList>
    </citation>
    <scope>NUCLEOTIDE SEQUENCE</scope>
    <source>
        <strain evidence="2">3651</strain>
    </source>
</reference>
<gene>
    <name evidence="2" type="ORF">Salat_1927100</name>
</gene>
<dbReference type="Gene3D" id="3.30.530.20">
    <property type="match status" value="1"/>
</dbReference>
<evidence type="ECO:0000313" key="2">
    <source>
        <dbReference type="EMBL" id="KAK4423443.1"/>
    </source>
</evidence>
<reference evidence="2" key="1">
    <citation type="submission" date="2020-06" db="EMBL/GenBank/DDBJ databases">
        <authorList>
            <person name="Li T."/>
            <person name="Hu X."/>
            <person name="Zhang T."/>
            <person name="Song X."/>
            <person name="Zhang H."/>
            <person name="Dai N."/>
            <person name="Sheng W."/>
            <person name="Hou X."/>
            <person name="Wei L."/>
        </authorList>
    </citation>
    <scope>NUCLEOTIDE SEQUENCE</scope>
    <source>
        <strain evidence="2">3651</strain>
        <tissue evidence="2">Leaf</tissue>
    </source>
</reference>
<dbReference type="CDD" id="cd07816">
    <property type="entry name" value="Bet_v1-like"/>
    <property type="match status" value="1"/>
</dbReference>